<comment type="cofactor">
    <cofactor evidence="6">
        <name>[4Fe-4S] cluster</name>
        <dbReference type="ChEBI" id="CHEBI:49883"/>
    </cofactor>
    <text evidence="6">Binds 2 [4Fe-4S] clusters.</text>
</comment>
<keyword evidence="1 6" id="KW-0004">4Fe-4S</keyword>
<evidence type="ECO:0000313" key="8">
    <source>
        <dbReference type="EMBL" id="CAI8852912.1"/>
    </source>
</evidence>
<dbReference type="Proteomes" id="UP001162030">
    <property type="component" value="Chromosome"/>
</dbReference>
<comment type="catalytic activity">
    <reaction evidence="6">
        <text>glycolate + A = glyoxylate + AH2</text>
        <dbReference type="Rhea" id="RHEA:21264"/>
        <dbReference type="ChEBI" id="CHEBI:13193"/>
        <dbReference type="ChEBI" id="CHEBI:17499"/>
        <dbReference type="ChEBI" id="CHEBI:29805"/>
        <dbReference type="ChEBI" id="CHEBI:36655"/>
        <dbReference type="EC" id="1.1.99.14"/>
    </reaction>
</comment>
<dbReference type="PANTHER" id="PTHR32479">
    <property type="entry name" value="GLYCOLATE OXIDASE IRON-SULFUR SUBUNIT"/>
    <property type="match status" value="1"/>
</dbReference>
<feature type="domain" description="4Fe-4S ferredoxin-type" evidence="7">
    <location>
        <begin position="3"/>
        <end position="33"/>
    </location>
</feature>
<keyword evidence="5 6" id="KW-0411">Iron-sulfur</keyword>
<keyword evidence="2 6" id="KW-0479">Metal-binding</keyword>
<dbReference type="EC" id="1.1.99.14" evidence="6"/>
<dbReference type="Pfam" id="PF02754">
    <property type="entry name" value="CCG"/>
    <property type="match status" value="2"/>
</dbReference>
<organism evidence="8 9">
    <name type="scientific">Methylocaldum szegediense</name>
    <dbReference type="NCBI Taxonomy" id="73780"/>
    <lineage>
        <taxon>Bacteria</taxon>
        <taxon>Pseudomonadati</taxon>
        <taxon>Pseudomonadota</taxon>
        <taxon>Gammaproteobacteria</taxon>
        <taxon>Methylococcales</taxon>
        <taxon>Methylococcaceae</taxon>
        <taxon>Methylocaldum</taxon>
    </lineage>
</organism>
<dbReference type="InterPro" id="IPR017900">
    <property type="entry name" value="4Fe4S_Fe_S_CS"/>
</dbReference>
<evidence type="ECO:0000256" key="1">
    <source>
        <dbReference type="ARBA" id="ARBA00022485"/>
    </source>
</evidence>
<dbReference type="PROSITE" id="PS51379">
    <property type="entry name" value="4FE4S_FER_2"/>
    <property type="match status" value="2"/>
</dbReference>
<evidence type="ECO:0000256" key="2">
    <source>
        <dbReference type="ARBA" id="ARBA00022723"/>
    </source>
</evidence>
<dbReference type="PANTHER" id="PTHR32479:SF17">
    <property type="entry name" value="GLYCOLATE OXIDASE IRON-SULFUR SUBUNIT"/>
    <property type="match status" value="1"/>
</dbReference>
<dbReference type="Pfam" id="PF13183">
    <property type="entry name" value="Fer4_8"/>
    <property type="match status" value="1"/>
</dbReference>
<sequence>MNRSERFSDTDLCVKCGLCLPHCPTYSKTLDENESPRGRIALIQGWAQGSLAATPELIRHIDNCLLCRSCEAVCPAYVPYSRLVDRFRCGTGAAGKTPFQRFKAAGIRIALTDQRASRWTERLLGKPGRSGLNLLKNIGFLNMLGLSELEAGLPKTREPAHWNDFYPVHGHAERGRVALFLGCTAKLFDTETVASTLLVLNRLGISVKLPRMQSCCGALHLHAGDEAGARKLMERNLAAFDQSDVDAIITIASGCGAMLHDYPQFDTTPSSSAFAKRVKDIGQFLAELVWPNDIELNPLAAKVCIHTPCTLKNVLRAERYGADLLRRVPLLDVTPLPGTLRCCGAAGSYMLEHPNMAKNLRDDVLKSVTAINPDVLATSNPGCAIHLRAGLAQEGLGRIEVLHPVTLLARQLIQ</sequence>
<evidence type="ECO:0000256" key="5">
    <source>
        <dbReference type="ARBA" id="ARBA00023014"/>
    </source>
</evidence>
<dbReference type="EMBL" id="OX458333">
    <property type="protein sequence ID" value="CAI8852912.1"/>
    <property type="molecule type" value="Genomic_DNA"/>
</dbReference>
<dbReference type="InterPro" id="IPR009051">
    <property type="entry name" value="Helical_ferredxn"/>
</dbReference>
<comment type="catalytic activity">
    <reaction evidence="6">
        <text>(R)-lactate + A = pyruvate + AH2</text>
        <dbReference type="Rhea" id="RHEA:15089"/>
        <dbReference type="ChEBI" id="CHEBI:13193"/>
        <dbReference type="ChEBI" id="CHEBI:15361"/>
        <dbReference type="ChEBI" id="CHEBI:16004"/>
        <dbReference type="ChEBI" id="CHEBI:17499"/>
    </reaction>
</comment>
<feature type="domain" description="4Fe-4S ferredoxin-type" evidence="7">
    <location>
        <begin position="55"/>
        <end position="86"/>
    </location>
</feature>
<keyword evidence="4 6" id="KW-0408">Iron</keyword>
<keyword evidence="9" id="KW-1185">Reference proteome</keyword>
<dbReference type="Gene3D" id="1.10.1060.10">
    <property type="entry name" value="Alpha-helical ferredoxin"/>
    <property type="match status" value="1"/>
</dbReference>
<proteinExistence type="predicted"/>
<gene>
    <name evidence="8" type="ORF">MSZNOR_2545</name>
</gene>
<keyword evidence="6" id="KW-0813">Transport</keyword>
<dbReference type="PROSITE" id="PS00198">
    <property type="entry name" value="4FE4S_FER_1"/>
    <property type="match status" value="2"/>
</dbReference>
<keyword evidence="3" id="KW-0677">Repeat</keyword>
<dbReference type="PIRSF" id="PIRSF000139">
    <property type="entry name" value="Glc_ox_4Fe-4S"/>
    <property type="match status" value="1"/>
</dbReference>
<dbReference type="InterPro" id="IPR004017">
    <property type="entry name" value="Cys_rich_dom"/>
</dbReference>
<dbReference type="InterPro" id="IPR017896">
    <property type="entry name" value="4Fe4S_Fe-S-bd"/>
</dbReference>
<dbReference type="InterPro" id="IPR012257">
    <property type="entry name" value="Glc_ox_4Fe-4S"/>
</dbReference>
<accession>A0ABM9I2T6</accession>
<evidence type="ECO:0000259" key="7">
    <source>
        <dbReference type="PROSITE" id="PS51379"/>
    </source>
</evidence>
<evidence type="ECO:0000313" key="9">
    <source>
        <dbReference type="Proteomes" id="UP001162030"/>
    </source>
</evidence>
<comment type="function">
    <text evidence="6">Component of a complex that catalyzes the oxidation of glycolate to glyoxylate.</text>
</comment>
<dbReference type="SUPFAM" id="SSF46548">
    <property type="entry name" value="alpha-helical ferredoxin"/>
    <property type="match status" value="1"/>
</dbReference>
<reference evidence="8 9" key="1">
    <citation type="submission" date="2023-03" db="EMBL/GenBank/DDBJ databases">
        <authorList>
            <person name="Pearce D."/>
        </authorList>
    </citation>
    <scope>NUCLEOTIDE SEQUENCE [LARGE SCALE GENOMIC DNA]</scope>
    <source>
        <strain evidence="8">Msz</strain>
    </source>
</reference>
<evidence type="ECO:0000256" key="3">
    <source>
        <dbReference type="ARBA" id="ARBA00022737"/>
    </source>
</evidence>
<evidence type="ECO:0000256" key="4">
    <source>
        <dbReference type="ARBA" id="ARBA00023004"/>
    </source>
</evidence>
<dbReference type="RefSeq" id="WP_026611529.1">
    <property type="nucleotide sequence ID" value="NZ_OX458333.1"/>
</dbReference>
<protein>
    <recommendedName>
        <fullName evidence="6">Glycolate oxidase iron-sulfur subunit</fullName>
        <ecNumber evidence="6">1.1.99.14</ecNumber>
    </recommendedName>
</protein>
<name>A0ABM9I2T6_9GAMM</name>
<keyword evidence="6" id="KW-0249">Electron transport</keyword>
<evidence type="ECO:0000256" key="6">
    <source>
        <dbReference type="PIRNR" id="PIRNR000139"/>
    </source>
</evidence>